<evidence type="ECO:0000313" key="6">
    <source>
        <dbReference type="EMBL" id="QHX42764.1"/>
    </source>
</evidence>
<keyword evidence="4" id="KW-0560">Oxidoreductase</keyword>
<dbReference type="InterPro" id="IPR037396">
    <property type="entry name" value="FMN_HAD"/>
</dbReference>
<dbReference type="GO" id="GO:0016491">
    <property type="term" value="F:oxidoreductase activity"/>
    <property type="evidence" value="ECO:0007669"/>
    <property type="project" value="UniProtKB-KW"/>
</dbReference>
<evidence type="ECO:0000256" key="4">
    <source>
        <dbReference type="ARBA" id="ARBA00023002"/>
    </source>
</evidence>
<evidence type="ECO:0000259" key="5">
    <source>
        <dbReference type="PROSITE" id="PS51349"/>
    </source>
</evidence>
<name>A0A6P1XZQ6_9SPIR</name>
<dbReference type="Pfam" id="PF01070">
    <property type="entry name" value="FMN_dh"/>
    <property type="match status" value="1"/>
</dbReference>
<dbReference type="KEGG" id="trz:GWP43_04080"/>
<evidence type="ECO:0000256" key="1">
    <source>
        <dbReference type="ARBA" id="ARBA00001917"/>
    </source>
</evidence>
<sequence length="286" mass="31429">MSGYKCHFCAECDGYGCLGELPGMGGVFQSANFISNCSAWQKYYSDTLCDDVLPPIRLAPITGGVENVGYGDEAAFYFDLIEACAEAGFLLSIGDGYPDAKIQGGLAALQRYGKTGAVFIKPYPNPRIFERIDWVRSSADLVGIDIDSYNIVTMRNLVQLEQKDAQSLKEIQRYAQKPFAIKGIFLPENVELVKELRPDVAVISNHGGRIETRRGSTADFLAEYGSTLRKFAGEVWVDGGLRSRMDIVTAKRLGAAQVMIGRPCITALLKDKAQGVRELYRRLTVG</sequence>
<dbReference type="SUPFAM" id="SSF51395">
    <property type="entry name" value="FMN-linked oxidoreductases"/>
    <property type="match status" value="1"/>
</dbReference>
<dbReference type="Gene3D" id="3.20.20.70">
    <property type="entry name" value="Aldolase class I"/>
    <property type="match status" value="1"/>
</dbReference>
<dbReference type="InterPro" id="IPR013785">
    <property type="entry name" value="Aldolase_TIM"/>
</dbReference>
<gene>
    <name evidence="6" type="ORF">GWP43_04080</name>
</gene>
<dbReference type="PROSITE" id="PS51349">
    <property type="entry name" value="FMN_HYDROXY_ACID_DH_2"/>
    <property type="match status" value="1"/>
</dbReference>
<dbReference type="PANTHER" id="PTHR10578:SF107">
    <property type="entry name" value="2-HYDROXYACID OXIDASE 1"/>
    <property type="match status" value="1"/>
</dbReference>
<proteinExistence type="predicted"/>
<accession>A0A6P1XZQ6</accession>
<evidence type="ECO:0000256" key="3">
    <source>
        <dbReference type="ARBA" id="ARBA00022643"/>
    </source>
</evidence>
<organism evidence="6 7">
    <name type="scientific">Treponema vincentii</name>
    <dbReference type="NCBI Taxonomy" id="69710"/>
    <lineage>
        <taxon>Bacteria</taxon>
        <taxon>Pseudomonadati</taxon>
        <taxon>Spirochaetota</taxon>
        <taxon>Spirochaetia</taxon>
        <taxon>Spirochaetales</taxon>
        <taxon>Treponemataceae</taxon>
        <taxon>Treponema</taxon>
    </lineage>
</organism>
<dbReference type="Proteomes" id="UP000464374">
    <property type="component" value="Chromosome"/>
</dbReference>
<dbReference type="EMBL" id="CP048020">
    <property type="protein sequence ID" value="QHX42764.1"/>
    <property type="molecule type" value="Genomic_DNA"/>
</dbReference>
<evidence type="ECO:0000313" key="7">
    <source>
        <dbReference type="Proteomes" id="UP000464374"/>
    </source>
</evidence>
<dbReference type="PANTHER" id="PTHR10578">
    <property type="entry name" value="S -2-HYDROXY-ACID OXIDASE-RELATED"/>
    <property type="match status" value="1"/>
</dbReference>
<dbReference type="RefSeq" id="WP_162662907.1">
    <property type="nucleotide sequence ID" value="NZ_CP048020.1"/>
</dbReference>
<feature type="domain" description="FMN hydroxy acid dehydrogenase" evidence="5">
    <location>
        <begin position="1"/>
        <end position="286"/>
    </location>
</feature>
<keyword evidence="2" id="KW-0285">Flavoprotein</keyword>
<dbReference type="AlphaFoldDB" id="A0A6P1XZQ6"/>
<comment type="cofactor">
    <cofactor evidence="1">
        <name>FMN</name>
        <dbReference type="ChEBI" id="CHEBI:58210"/>
    </cofactor>
</comment>
<protein>
    <submittedName>
        <fullName evidence="6">FMN-dependent dehydrogenase</fullName>
    </submittedName>
</protein>
<reference evidence="6 7" key="1">
    <citation type="submission" date="2020-01" db="EMBL/GenBank/DDBJ databases">
        <title>Complete genome sequence of a human oral phylogroup 1 Treponema sp. strain ATCC 700766, originally isolated from periodontitis dental plaque.</title>
        <authorList>
            <person name="Chan Y."/>
            <person name="Huo Y.-B."/>
            <person name="Yu X.-L."/>
            <person name="Zeng H."/>
            <person name="Leung W.-K."/>
            <person name="Watt R.M."/>
        </authorList>
    </citation>
    <scope>NUCLEOTIDE SEQUENCE [LARGE SCALE GENOMIC DNA]</scope>
    <source>
        <strain evidence="6 7">OMZ 804</strain>
    </source>
</reference>
<keyword evidence="3" id="KW-0288">FMN</keyword>
<dbReference type="InterPro" id="IPR000262">
    <property type="entry name" value="FMN-dep_DH"/>
</dbReference>
<evidence type="ECO:0000256" key="2">
    <source>
        <dbReference type="ARBA" id="ARBA00022630"/>
    </source>
</evidence>